<reference evidence="10" key="2">
    <citation type="submission" date="2020-08" db="EMBL/GenBank/DDBJ databases">
        <title>Plant Genome Project.</title>
        <authorList>
            <person name="Zhang R.-G."/>
        </authorList>
    </citation>
    <scope>NUCLEOTIDE SEQUENCE</scope>
    <source>
        <strain evidence="10">Huo1</strain>
        <tissue evidence="10">Leaf</tissue>
    </source>
</reference>
<keyword evidence="11" id="KW-1185">Reference proteome</keyword>
<dbReference type="Pfam" id="PF00413">
    <property type="entry name" value="Peptidase_M10"/>
    <property type="match status" value="1"/>
</dbReference>
<dbReference type="InterPro" id="IPR001818">
    <property type="entry name" value="Pept_M10_metallopeptidase"/>
</dbReference>
<feature type="binding site" evidence="7">
    <location>
        <position position="192"/>
    </location>
    <ligand>
        <name>Zn(2+)</name>
        <dbReference type="ChEBI" id="CHEBI:29105"/>
        <label>2</label>
        <note>catalytic</note>
    </ligand>
</feature>
<dbReference type="InterPro" id="IPR021190">
    <property type="entry name" value="Pept_M10A"/>
</dbReference>
<dbReference type="GO" id="GO:0031012">
    <property type="term" value="C:extracellular matrix"/>
    <property type="evidence" value="ECO:0007669"/>
    <property type="project" value="InterPro"/>
</dbReference>
<keyword evidence="7" id="KW-0106">Calcium</keyword>
<evidence type="ECO:0000256" key="5">
    <source>
        <dbReference type="ARBA" id="ARBA00023049"/>
    </source>
</evidence>
<evidence type="ECO:0000313" key="10">
    <source>
        <dbReference type="EMBL" id="KAG6387254.1"/>
    </source>
</evidence>
<comment type="cofactor">
    <cofactor evidence="7">
        <name>Ca(2+)</name>
        <dbReference type="ChEBI" id="CHEBI:29108"/>
    </cofactor>
    <text evidence="7">Can bind about 5 Ca(2+) ions per subunit.</text>
</comment>
<dbReference type="Gene3D" id="3.40.390.10">
    <property type="entry name" value="Collagenase (Catalytic Domain)"/>
    <property type="match status" value="1"/>
</dbReference>
<dbReference type="PRINTS" id="PR00138">
    <property type="entry name" value="MATRIXIN"/>
</dbReference>
<dbReference type="GO" id="GO:0030198">
    <property type="term" value="P:extracellular matrix organization"/>
    <property type="evidence" value="ECO:0007669"/>
    <property type="project" value="TreeGrafter"/>
</dbReference>
<keyword evidence="4 7" id="KW-0862">Zinc</keyword>
<dbReference type="InterPro" id="IPR024079">
    <property type="entry name" value="MetalloPept_cat_dom_sf"/>
</dbReference>
<evidence type="ECO:0000259" key="9">
    <source>
        <dbReference type="SMART" id="SM00235"/>
    </source>
</evidence>
<keyword evidence="2 7" id="KW-0479">Metal-binding</keyword>
<name>A0A8X8Z0X7_SALSN</name>
<feature type="binding site" evidence="7">
    <location>
        <position position="200"/>
    </location>
    <ligand>
        <name>Zn(2+)</name>
        <dbReference type="ChEBI" id="CHEBI:29105"/>
        <label>2</label>
        <note>catalytic</note>
    </ligand>
</feature>
<dbReference type="EMBL" id="PNBA02000021">
    <property type="protein sequence ID" value="KAG6387254.1"/>
    <property type="molecule type" value="Genomic_DNA"/>
</dbReference>
<comment type="caution">
    <text evidence="10">The sequence shown here is derived from an EMBL/GenBank/DDBJ whole genome shotgun (WGS) entry which is preliminary data.</text>
</comment>
<evidence type="ECO:0000256" key="4">
    <source>
        <dbReference type="ARBA" id="ARBA00022833"/>
    </source>
</evidence>
<evidence type="ECO:0000256" key="1">
    <source>
        <dbReference type="ARBA" id="ARBA00022670"/>
    </source>
</evidence>
<evidence type="ECO:0000256" key="8">
    <source>
        <dbReference type="SAM" id="SignalP"/>
    </source>
</evidence>
<dbReference type="SMART" id="SM00235">
    <property type="entry name" value="ZnMc"/>
    <property type="match status" value="1"/>
</dbReference>
<organism evidence="10">
    <name type="scientific">Salvia splendens</name>
    <name type="common">Scarlet sage</name>
    <dbReference type="NCBI Taxonomy" id="180675"/>
    <lineage>
        <taxon>Eukaryota</taxon>
        <taxon>Viridiplantae</taxon>
        <taxon>Streptophyta</taxon>
        <taxon>Embryophyta</taxon>
        <taxon>Tracheophyta</taxon>
        <taxon>Spermatophyta</taxon>
        <taxon>Magnoliopsida</taxon>
        <taxon>eudicotyledons</taxon>
        <taxon>Gunneridae</taxon>
        <taxon>Pentapetalae</taxon>
        <taxon>asterids</taxon>
        <taxon>lamiids</taxon>
        <taxon>Lamiales</taxon>
        <taxon>Lamiaceae</taxon>
        <taxon>Nepetoideae</taxon>
        <taxon>Mentheae</taxon>
        <taxon>Salviinae</taxon>
        <taxon>Salvia</taxon>
        <taxon>Salvia subgen. Calosphace</taxon>
        <taxon>core Calosphace</taxon>
    </lineage>
</organism>
<dbReference type="SUPFAM" id="SSF55486">
    <property type="entry name" value="Metalloproteases ('zincins'), catalytic domain"/>
    <property type="match status" value="1"/>
</dbReference>
<accession>A0A8X8Z0X7</accession>
<evidence type="ECO:0000256" key="7">
    <source>
        <dbReference type="PIRSR" id="PIRSR621190-2"/>
    </source>
</evidence>
<feature type="binding site" evidence="7">
    <location>
        <position position="186"/>
    </location>
    <ligand>
        <name>Zn(2+)</name>
        <dbReference type="ChEBI" id="CHEBI:29105"/>
        <label>2</label>
        <note>catalytic</note>
    </ligand>
</feature>
<dbReference type="GO" id="GO:0004222">
    <property type="term" value="F:metalloendopeptidase activity"/>
    <property type="evidence" value="ECO:0007669"/>
    <property type="project" value="InterPro"/>
</dbReference>
<reference evidence="10" key="1">
    <citation type="submission" date="2018-01" db="EMBL/GenBank/DDBJ databases">
        <authorList>
            <person name="Mao J.F."/>
        </authorList>
    </citation>
    <scope>NUCLEOTIDE SEQUENCE</scope>
    <source>
        <strain evidence="10">Huo1</strain>
        <tissue evidence="10">Leaf</tissue>
    </source>
</reference>
<dbReference type="AlphaFoldDB" id="A0A8X8Z0X7"/>
<feature type="binding site" evidence="7">
    <location>
        <position position="182"/>
    </location>
    <ligand>
        <name>Zn(2+)</name>
        <dbReference type="ChEBI" id="CHEBI:29105"/>
        <label>2</label>
        <note>catalytic</note>
    </ligand>
</feature>
<dbReference type="Proteomes" id="UP000298416">
    <property type="component" value="Unassembled WGS sequence"/>
</dbReference>
<feature type="active site" evidence="6">
    <location>
        <position position="183"/>
    </location>
</feature>
<feature type="domain" description="Peptidase metallopeptidase" evidence="9">
    <location>
        <begin position="83"/>
        <end position="226"/>
    </location>
</feature>
<feature type="binding site" evidence="7">
    <location>
        <position position="136"/>
    </location>
    <ligand>
        <name>Zn(2+)</name>
        <dbReference type="ChEBI" id="CHEBI:29105"/>
        <label>1</label>
    </ligand>
</feature>
<evidence type="ECO:0000256" key="2">
    <source>
        <dbReference type="ARBA" id="ARBA00022723"/>
    </source>
</evidence>
<feature type="binding site" evidence="7">
    <location>
        <position position="148"/>
    </location>
    <ligand>
        <name>Zn(2+)</name>
        <dbReference type="ChEBI" id="CHEBI:29105"/>
        <label>1</label>
    </ligand>
</feature>
<evidence type="ECO:0000256" key="6">
    <source>
        <dbReference type="PIRSR" id="PIRSR621190-1"/>
    </source>
</evidence>
<keyword evidence="8" id="KW-0732">Signal</keyword>
<protein>
    <recommendedName>
        <fullName evidence="9">Peptidase metallopeptidase domain-containing protein</fullName>
    </recommendedName>
</protein>
<sequence length="226" mass="25809">MVLHPIFIFLIFILLAPLGHASTPSDKNSSPFDFLKKLKGSHKGNNTKEIHKLKAYLEQFGYLKYENETHATDDDFDDNLESAIKTYQKNYRIKSSAPVQRAFQTWKNFTHFTFAQVQTNRNSDLLIAFYRGAHGDYESFDAFRPLAHAFAPTNGSFHYNADIRWSIGAVEDYFDLETVALHEIGHLLGLGHSSDDAAIMYPTIYSGVIKNLHEDDIQGIRALYNR</sequence>
<keyword evidence="1" id="KW-0645">Protease</keyword>
<feature type="signal peptide" evidence="8">
    <location>
        <begin position="1"/>
        <end position="21"/>
    </location>
</feature>
<proteinExistence type="predicted"/>
<dbReference type="GO" id="GO:0006508">
    <property type="term" value="P:proteolysis"/>
    <property type="evidence" value="ECO:0007669"/>
    <property type="project" value="UniProtKB-KW"/>
</dbReference>
<dbReference type="PANTHER" id="PTHR10201:SF213">
    <property type="entry name" value="METALLOENDOPROTEINASE 2-MMP-LIKE"/>
    <property type="match status" value="1"/>
</dbReference>
<keyword evidence="3" id="KW-0378">Hydrolase</keyword>
<feature type="binding site" evidence="7">
    <location>
        <position position="158"/>
    </location>
    <ligand>
        <name>Zn(2+)</name>
        <dbReference type="ChEBI" id="CHEBI:29105"/>
        <label>1</label>
    </ligand>
</feature>
<dbReference type="InterPro" id="IPR036365">
    <property type="entry name" value="PGBD-like_sf"/>
</dbReference>
<feature type="binding site" evidence="7">
    <location>
        <position position="141"/>
    </location>
    <ligand>
        <name>Ca(2+)</name>
        <dbReference type="ChEBI" id="CHEBI:29108"/>
        <label>3</label>
    </ligand>
</feature>
<dbReference type="GO" id="GO:0030574">
    <property type="term" value="P:collagen catabolic process"/>
    <property type="evidence" value="ECO:0007669"/>
    <property type="project" value="TreeGrafter"/>
</dbReference>
<comment type="cofactor">
    <cofactor evidence="7">
        <name>Zn(2+)</name>
        <dbReference type="ChEBI" id="CHEBI:29105"/>
    </cofactor>
    <text evidence="7">Binds 2 Zn(2+) ions per subunit.</text>
</comment>
<evidence type="ECO:0000313" key="11">
    <source>
        <dbReference type="Proteomes" id="UP000298416"/>
    </source>
</evidence>
<gene>
    <name evidence="10" type="ORF">SASPL_152441</name>
</gene>
<feature type="chain" id="PRO_5036479001" description="Peptidase metallopeptidase domain-containing protein" evidence="8">
    <location>
        <begin position="22"/>
        <end position="226"/>
    </location>
</feature>
<evidence type="ECO:0000256" key="3">
    <source>
        <dbReference type="ARBA" id="ARBA00022801"/>
    </source>
</evidence>
<dbReference type="InterPro" id="IPR006026">
    <property type="entry name" value="Peptidase_Metallo"/>
</dbReference>
<dbReference type="SUPFAM" id="SSF47090">
    <property type="entry name" value="PGBD-like"/>
    <property type="match status" value="1"/>
</dbReference>
<dbReference type="GO" id="GO:0008270">
    <property type="term" value="F:zinc ion binding"/>
    <property type="evidence" value="ECO:0007669"/>
    <property type="project" value="InterPro"/>
</dbReference>
<feature type="binding site" evidence="7">
    <location>
        <position position="124"/>
    </location>
    <ligand>
        <name>Ca(2+)</name>
        <dbReference type="ChEBI" id="CHEBI:29108"/>
        <label>2</label>
    </ligand>
</feature>
<keyword evidence="5" id="KW-0482">Metalloprotease</keyword>
<dbReference type="PANTHER" id="PTHR10201">
    <property type="entry name" value="MATRIX METALLOPROTEINASE"/>
    <property type="match status" value="1"/>
</dbReference>
<feature type="binding site" evidence="7">
    <location>
        <position position="134"/>
    </location>
    <ligand>
        <name>Zn(2+)</name>
        <dbReference type="ChEBI" id="CHEBI:29105"/>
        <label>1</label>
    </ligand>
</feature>